<dbReference type="PANTHER" id="PTHR33361">
    <property type="entry name" value="GLR0591 PROTEIN"/>
    <property type="match status" value="1"/>
</dbReference>
<gene>
    <name evidence="2" type="ORF">DFR28_101957</name>
</gene>
<dbReference type="AlphaFoldDB" id="A0A395JPJ2"/>
<comment type="caution">
    <text evidence="2">The sequence shown here is derived from an EMBL/GenBank/DDBJ whole genome shotgun (WGS) entry which is preliminary data.</text>
</comment>
<accession>A0A395JPJ2</accession>
<dbReference type="EMBL" id="QNRT01000001">
    <property type="protein sequence ID" value="RBP53570.1"/>
    <property type="molecule type" value="Genomic_DNA"/>
</dbReference>
<proteinExistence type="predicted"/>
<protein>
    <submittedName>
        <fullName evidence="2">Uncharacterized protein (DUF885 family)</fullName>
    </submittedName>
</protein>
<feature type="chain" id="PRO_5017264068" evidence="1">
    <location>
        <begin position="31"/>
        <end position="596"/>
    </location>
</feature>
<evidence type="ECO:0000313" key="2">
    <source>
        <dbReference type="EMBL" id="RBP53570.1"/>
    </source>
</evidence>
<dbReference type="InParanoid" id="A0A395JPJ2"/>
<dbReference type="PANTHER" id="PTHR33361:SF15">
    <property type="entry name" value="DUF885 FAMILY LIPOPROTEIN"/>
    <property type="match status" value="1"/>
</dbReference>
<keyword evidence="1" id="KW-0732">Signal</keyword>
<organism evidence="2 3">
    <name type="scientific">Arenicella xantha</name>
    <dbReference type="NCBI Taxonomy" id="644221"/>
    <lineage>
        <taxon>Bacteria</taxon>
        <taxon>Pseudomonadati</taxon>
        <taxon>Pseudomonadota</taxon>
        <taxon>Gammaproteobacteria</taxon>
        <taxon>Arenicellales</taxon>
        <taxon>Arenicellaceae</taxon>
        <taxon>Arenicella</taxon>
    </lineage>
</organism>
<evidence type="ECO:0000256" key="1">
    <source>
        <dbReference type="SAM" id="SignalP"/>
    </source>
</evidence>
<feature type="signal peptide" evidence="1">
    <location>
        <begin position="1"/>
        <end position="30"/>
    </location>
</feature>
<evidence type="ECO:0000313" key="3">
    <source>
        <dbReference type="Proteomes" id="UP000253083"/>
    </source>
</evidence>
<reference evidence="2 3" key="1">
    <citation type="submission" date="2018-06" db="EMBL/GenBank/DDBJ databases">
        <title>Genomic Encyclopedia of Type Strains, Phase IV (KMG-IV): sequencing the most valuable type-strain genomes for metagenomic binning, comparative biology and taxonomic classification.</title>
        <authorList>
            <person name="Goeker M."/>
        </authorList>
    </citation>
    <scope>NUCLEOTIDE SEQUENCE [LARGE SCALE GENOMIC DNA]</scope>
    <source>
        <strain evidence="2 3">DSM 24032</strain>
    </source>
</reference>
<dbReference type="Pfam" id="PF05960">
    <property type="entry name" value="DUF885"/>
    <property type="match status" value="1"/>
</dbReference>
<dbReference type="InterPro" id="IPR010281">
    <property type="entry name" value="DUF885"/>
</dbReference>
<keyword evidence="3" id="KW-1185">Reference proteome</keyword>
<dbReference type="Proteomes" id="UP000253083">
    <property type="component" value="Unassembled WGS sequence"/>
</dbReference>
<dbReference type="OrthoDB" id="9769898at2"/>
<sequence length="596" mass="65599">MNKTHQPLCRTLRSGLLCLVLIFSFTTANSSTSVPANASGQNLVDSYIEAWTEFYPSSAFAYGDVSSATSFETFTELSKNQWLAFNKMTVSQTQALLDTDSINQSLRIDLQILLAQAENELADWSEDQPLTEQPQWYAEQISQALTSLLIRDQLPAQQRSAALVARLIGIQQLCDTGIQQLSGGNALRTETAIRTLKGTREFYAGNLRTLTADWPQASNTPDDADSIGNNIDLTVNAIERLEGHLRDKILPKAGSSAAIGVAHYTAKLARRTSGKYTPSVLLAEAGKEMQDVRALMTLQAQRWLKSLPNNSLKTVTISGSPEQILAAAIDAMEQDREDNSADFLASFRTLTYAAERFVEQHQLATIPKPTTLTIALSPTHFSGAAVGGVYPTGPFSPQADTIFYVPSVSDSAPIEAKDGFYRSFNTHFNTMIMSHEMFPGHYLQYKVAVTQAPAVRSLFANGSYVEGWGSFSEELMLDAGWADDAPLTRLAHLRKRLENATRAYVSVQVNTAQWGESQVLSFARDEGLLAPQFAKNLWQRVVNSPMQITDYFTGAQQFRRLFVEHKASSPDAQTKPWVDAVLQAGPVPPVMLEPLL</sequence>
<dbReference type="RefSeq" id="WP_113953124.1">
    <property type="nucleotide sequence ID" value="NZ_QNRT01000001.1"/>
</dbReference>
<name>A0A395JPJ2_9GAMM</name>